<dbReference type="Proteomes" id="UP000664940">
    <property type="component" value="Unassembled WGS sequence"/>
</dbReference>
<dbReference type="AlphaFoldDB" id="A0A833YFR7"/>
<organism evidence="2 3">
    <name type="scientific">Phyllostomus discolor</name>
    <name type="common">pale spear-nosed bat</name>
    <dbReference type="NCBI Taxonomy" id="89673"/>
    <lineage>
        <taxon>Eukaryota</taxon>
        <taxon>Metazoa</taxon>
        <taxon>Chordata</taxon>
        <taxon>Craniata</taxon>
        <taxon>Vertebrata</taxon>
        <taxon>Euteleostomi</taxon>
        <taxon>Mammalia</taxon>
        <taxon>Eutheria</taxon>
        <taxon>Laurasiatheria</taxon>
        <taxon>Chiroptera</taxon>
        <taxon>Yangochiroptera</taxon>
        <taxon>Phyllostomidae</taxon>
        <taxon>Phyllostominae</taxon>
        <taxon>Phyllostomus</taxon>
    </lineage>
</organism>
<gene>
    <name evidence="2" type="ORF">HJG60_009577</name>
</gene>
<evidence type="ECO:0000313" key="2">
    <source>
        <dbReference type="EMBL" id="KAF6073453.1"/>
    </source>
</evidence>
<evidence type="ECO:0000313" key="3">
    <source>
        <dbReference type="Proteomes" id="UP000664940"/>
    </source>
</evidence>
<evidence type="ECO:0000256" key="1">
    <source>
        <dbReference type="SAM" id="MobiDB-lite"/>
    </source>
</evidence>
<protein>
    <submittedName>
        <fullName evidence="2">Uncharacterized protein</fullName>
    </submittedName>
</protein>
<feature type="region of interest" description="Disordered" evidence="1">
    <location>
        <begin position="1"/>
        <end position="25"/>
    </location>
</feature>
<feature type="compositionally biased region" description="Basic and acidic residues" evidence="1">
    <location>
        <begin position="13"/>
        <end position="22"/>
    </location>
</feature>
<sequence length="235" mass="25833">MSPGGSIPPSETKTSRPAEHKVMGTGSKKFASGSLRVLVSEALLISTPWFLDLGMLAIGEHKCHMLDSDSEHSQLSGEPWPRPERYCNLAGPISESLKGQSIVLSSQLLYDGGNMVRPMNPINHTCTAGRYVPRSEVTLCRTPRWWIGHSARLQMVVLAETLHTGQANLYPKVVSISTRTKHLLFHHGSSQCHKPAIRYLADRPRECCHIEGSVLVLLWAEWAPSVGHGPVCLGE</sequence>
<dbReference type="EMBL" id="JABVXQ010000016">
    <property type="protein sequence ID" value="KAF6073453.1"/>
    <property type="molecule type" value="Genomic_DNA"/>
</dbReference>
<name>A0A833YFR7_9CHIR</name>
<accession>A0A833YFR7</accession>
<proteinExistence type="predicted"/>
<reference evidence="2 3" key="1">
    <citation type="journal article" date="2020" name="Nature">
        <title>Six reference-quality genomes reveal evolution of bat adaptations.</title>
        <authorList>
            <person name="Jebb D."/>
            <person name="Huang Z."/>
            <person name="Pippel M."/>
            <person name="Hughes G.M."/>
            <person name="Lavrichenko K."/>
            <person name="Devanna P."/>
            <person name="Winkler S."/>
            <person name="Jermiin L.S."/>
            <person name="Skirmuntt E.C."/>
            <person name="Katzourakis A."/>
            <person name="Burkitt-Gray L."/>
            <person name="Ray D.A."/>
            <person name="Sullivan K.A.M."/>
            <person name="Roscito J.G."/>
            <person name="Kirilenko B.M."/>
            <person name="Davalos L.M."/>
            <person name="Corthals A.P."/>
            <person name="Power M.L."/>
            <person name="Jones G."/>
            <person name="Ransome R.D."/>
            <person name="Dechmann D.K.N."/>
            <person name="Locatelli A.G."/>
            <person name="Puechmaille S.J."/>
            <person name="Fedrigo O."/>
            <person name="Jarvis E.D."/>
            <person name="Hiller M."/>
            <person name="Vernes S.C."/>
            <person name="Myers E.W."/>
            <person name="Teeling E.C."/>
        </authorList>
    </citation>
    <scope>NUCLEOTIDE SEQUENCE [LARGE SCALE GENOMIC DNA]</scope>
    <source>
        <strain evidence="2">Bat1K_MPI-CBG_1</strain>
    </source>
</reference>
<comment type="caution">
    <text evidence="2">The sequence shown here is derived from an EMBL/GenBank/DDBJ whole genome shotgun (WGS) entry which is preliminary data.</text>
</comment>